<dbReference type="InParanoid" id="G9EQN3"/>
<name>G9EQN3_9GAMM</name>
<feature type="domain" description="Pesticin C-terminal" evidence="3">
    <location>
        <begin position="106"/>
        <end position="240"/>
    </location>
</feature>
<reference evidence="4 5" key="1">
    <citation type="journal article" date="2011" name="BMC Genomics">
        <title>Insight into cross-talk between intra-amoebal pathogens.</title>
        <authorList>
            <person name="Gimenez G."/>
            <person name="Bertelli C."/>
            <person name="Moliner C."/>
            <person name="Robert C."/>
            <person name="Raoult D."/>
            <person name="Fournier P.E."/>
            <person name="Greub G."/>
        </authorList>
    </citation>
    <scope>NUCLEOTIDE SEQUENCE [LARGE SCALE GENOMIC DNA]</scope>
    <source>
        <strain evidence="4 5">LLAP12</strain>
    </source>
</reference>
<keyword evidence="1" id="KW-0929">Antimicrobial</keyword>
<dbReference type="HOGENOM" id="CLU_949267_0_0_6"/>
<keyword evidence="5" id="KW-1185">Reference proteome</keyword>
<evidence type="ECO:0000256" key="2">
    <source>
        <dbReference type="ARBA" id="ARBA00022638"/>
    </source>
</evidence>
<dbReference type="GO" id="GO:0031640">
    <property type="term" value="P:killing of cells of another organism"/>
    <property type="evidence" value="ECO:0007669"/>
    <property type="project" value="UniProtKB-KW"/>
</dbReference>
<dbReference type="eggNOG" id="COG5276">
    <property type="taxonomic scope" value="Bacteria"/>
</dbReference>
<dbReference type="GO" id="GO:0042742">
    <property type="term" value="P:defense response to bacterium"/>
    <property type="evidence" value="ECO:0007669"/>
    <property type="project" value="UniProtKB-KW"/>
</dbReference>
<evidence type="ECO:0000313" key="4">
    <source>
        <dbReference type="EMBL" id="EHL30396.1"/>
    </source>
</evidence>
<dbReference type="STRING" id="658187.LDG_7581"/>
<dbReference type="Gene3D" id="1.10.530.40">
    <property type="match status" value="1"/>
</dbReference>
<sequence>MEHVIYNDSERFDGKEMLAAEVSPLRTQSLNLNEKNDFFFYGSELSEYVGNVIDNDSEKLNGKGMFALNLVPLKPNDEAINVFSDIKNVWAKLNSKYGTKIIFSELSMNEGGQITHGYLPENGGKVLGRSGITFATGFDVGQRNEREIKNFNFPKALEEKLLPFAEKIRDDAKKLLPLALKTHLTAEEANRVDLAVKGEHLGYTIKSWNARRLKNTPLFNDLTSAQQTVLLSRTFHQGRGMPDDPVSKNFYSSALKNNWIEAEKHLRNYKVKERFYVNRVHDEADLLRRGREG</sequence>
<keyword evidence="2" id="KW-0081">Bacteriolytic enzyme</keyword>
<evidence type="ECO:0000313" key="5">
    <source>
        <dbReference type="Proteomes" id="UP000002770"/>
    </source>
</evidence>
<evidence type="ECO:0000256" key="1">
    <source>
        <dbReference type="ARBA" id="ARBA00022529"/>
    </source>
</evidence>
<dbReference type="EMBL" id="JH413831">
    <property type="protein sequence ID" value="EHL30396.1"/>
    <property type="molecule type" value="Genomic_DNA"/>
</dbReference>
<accession>G9EQN3</accession>
<dbReference type="Pfam" id="PF16754">
    <property type="entry name" value="Pesticin"/>
    <property type="match status" value="1"/>
</dbReference>
<dbReference type="InterPro" id="IPR031922">
    <property type="entry name" value="Pesticin_C"/>
</dbReference>
<dbReference type="Proteomes" id="UP000002770">
    <property type="component" value="Unassembled WGS sequence"/>
</dbReference>
<dbReference type="InterPro" id="IPR023347">
    <property type="entry name" value="Lysozyme_dom_sf"/>
</dbReference>
<dbReference type="GO" id="GO:0003796">
    <property type="term" value="F:lysozyme activity"/>
    <property type="evidence" value="ECO:0007669"/>
    <property type="project" value="InterPro"/>
</dbReference>
<dbReference type="AlphaFoldDB" id="G9EQN3"/>
<evidence type="ECO:0000259" key="3">
    <source>
        <dbReference type="Pfam" id="PF16754"/>
    </source>
</evidence>
<organism evidence="4 5">
    <name type="scientific">Legionella drancourtii LLAP12</name>
    <dbReference type="NCBI Taxonomy" id="658187"/>
    <lineage>
        <taxon>Bacteria</taxon>
        <taxon>Pseudomonadati</taxon>
        <taxon>Pseudomonadota</taxon>
        <taxon>Gammaproteobacteria</taxon>
        <taxon>Legionellales</taxon>
        <taxon>Legionellaceae</taxon>
        <taxon>Legionella</taxon>
    </lineage>
</organism>
<gene>
    <name evidence="4" type="ORF">LDG_7581</name>
</gene>
<proteinExistence type="predicted"/>
<protein>
    <recommendedName>
        <fullName evidence="3">Pesticin C-terminal domain-containing protein</fullName>
    </recommendedName>
</protein>